<dbReference type="InterPro" id="IPR010229">
    <property type="entry name" value="Pept_M38_dipep"/>
</dbReference>
<evidence type="ECO:0000313" key="8">
    <source>
        <dbReference type="Proteomes" id="UP001140817"/>
    </source>
</evidence>
<sequence>MILIKNVEVYSPEYKGKKDVFVSGGKISLIEDNINFENEKIKIIDGSGKKLTPGFIDQHVHITGGGGEGSFKTRAPEITLSKLTTAGITTVVGLLGTDGTTRSVENLVSKAKALKEEGITVFAHTGSYEYPSVTVTGSIKKDICFIDEIIGVKLALSDHRAPNVSNLELQRVASDARVAGMLSGKPGIVVLHMGDGKKGLQPVREILEETEIPMKTIRPTHVNRREELLKEAFDYAKAGGKIDLTCGIKEQFTPGRCIKRALEENVPSENITISSDGYGSWSKYDEAGNLVKMGVSSVSSLHNEFKQMVNELDFTVEDALVYLTSNVAKGLEVYPRKGCVAEGSDADLLLLDENLDIDTVIANGKVMIENKEILVYGSYEQM</sequence>
<keyword evidence="8" id="KW-1185">Reference proteome</keyword>
<evidence type="ECO:0000259" key="6">
    <source>
        <dbReference type="Pfam" id="PF01979"/>
    </source>
</evidence>
<evidence type="ECO:0000313" key="7">
    <source>
        <dbReference type="EMBL" id="MCR1821170.1"/>
    </source>
</evidence>
<comment type="PTM">
    <text evidence="5">Carbamylation allows a single lysine to coordinate two zinc ions.</text>
</comment>
<feature type="binding site" evidence="3">
    <location>
        <position position="160"/>
    </location>
    <ligand>
        <name>substrate</name>
    </ligand>
</feature>
<organism evidence="7 8">
    <name type="scientific">Terrisporobacter muris</name>
    <dbReference type="NCBI Taxonomy" id="2963284"/>
    <lineage>
        <taxon>Bacteria</taxon>
        <taxon>Bacillati</taxon>
        <taxon>Bacillota</taxon>
        <taxon>Clostridia</taxon>
        <taxon>Peptostreptococcales</taxon>
        <taxon>Peptostreptococcaceae</taxon>
        <taxon>Terrisporobacter</taxon>
    </lineage>
</organism>
<feature type="binding site" evidence="4">
    <location>
        <position position="59"/>
    </location>
    <ligand>
        <name>Zn(2+)</name>
        <dbReference type="ChEBI" id="CHEBI:29105"/>
        <label>1</label>
        <note>catalytic</note>
    </ligand>
</feature>
<feature type="binding site" evidence="3">
    <location>
        <position position="280"/>
    </location>
    <ligand>
        <name>substrate</name>
    </ligand>
</feature>
<feature type="binding site" description="via carbamate group" evidence="4">
    <location>
        <position position="153"/>
    </location>
    <ligand>
        <name>Zn(2+)</name>
        <dbReference type="ChEBI" id="CHEBI:29105"/>
        <label>1</label>
        <note>catalytic</note>
    </ligand>
</feature>
<dbReference type="PANTHER" id="PTHR11647:SF1">
    <property type="entry name" value="COLLAPSIN RESPONSE MEDIATOR PROTEIN"/>
    <property type="match status" value="1"/>
</dbReference>
<dbReference type="EC" id="3.4.19.-" evidence="1"/>
<dbReference type="Proteomes" id="UP001140817">
    <property type="component" value="Unassembled WGS sequence"/>
</dbReference>
<name>A0A9X2M7Z9_9FIRM</name>
<evidence type="ECO:0000256" key="3">
    <source>
        <dbReference type="PIRSR" id="PIRSR001238-2"/>
    </source>
</evidence>
<dbReference type="PIRSF" id="PIRSF001238">
    <property type="entry name" value="IadA"/>
    <property type="match status" value="1"/>
</dbReference>
<evidence type="ECO:0000256" key="5">
    <source>
        <dbReference type="PIRSR" id="PIRSR001238-50"/>
    </source>
</evidence>
<proteinExistence type="inferred from homology"/>
<feature type="binding site" evidence="3">
    <location>
        <begin position="66"/>
        <end position="68"/>
    </location>
    <ligand>
        <name>substrate</name>
    </ligand>
</feature>
<dbReference type="InterPro" id="IPR050378">
    <property type="entry name" value="Metallo-dep_Hydrolases_sf"/>
</dbReference>
<comment type="cofactor">
    <cofactor evidence="1 4">
        <name>Zn(2+)</name>
        <dbReference type="ChEBI" id="CHEBI:29105"/>
    </cofactor>
    <text evidence="1 4">Binds 2 Zn(2+) ions per subunit.</text>
</comment>
<comment type="function">
    <text evidence="1">Catalyzes the hydrolytic cleavage of a subset of L-isoaspartyl (L-beta-aspartyl) dipeptides. Used to degrade proteins damaged by L-isoaspartyl residues formation.</text>
</comment>
<dbReference type="Gene3D" id="3.20.20.140">
    <property type="entry name" value="Metal-dependent hydrolases"/>
    <property type="match status" value="1"/>
</dbReference>
<evidence type="ECO:0000256" key="1">
    <source>
        <dbReference type="PIRNR" id="PIRNR001238"/>
    </source>
</evidence>
<dbReference type="GO" id="GO:0008798">
    <property type="term" value="F:beta-aspartyl-peptidase activity"/>
    <property type="evidence" value="ECO:0007669"/>
    <property type="project" value="InterPro"/>
</dbReference>
<feature type="binding site" evidence="4">
    <location>
        <position position="276"/>
    </location>
    <ligand>
        <name>Zn(2+)</name>
        <dbReference type="ChEBI" id="CHEBI:29105"/>
        <label>1</label>
        <note>catalytic</note>
    </ligand>
</feature>
<feature type="modified residue" description="N6-carboxylysine" evidence="5">
    <location>
        <position position="153"/>
    </location>
</feature>
<dbReference type="RefSeq" id="WP_074079793.1">
    <property type="nucleotide sequence ID" value="NZ_JANKBY010000001.1"/>
</dbReference>
<keyword evidence="1" id="KW-0645">Protease</keyword>
<keyword evidence="1 4" id="KW-0862">Zinc</keyword>
<keyword evidence="1" id="KW-0482">Metalloprotease</keyword>
<feature type="binding site" evidence="4">
    <location>
        <position position="192"/>
    </location>
    <ligand>
        <name>Zn(2+)</name>
        <dbReference type="ChEBI" id="CHEBI:29105"/>
        <label>2</label>
        <note>catalytic</note>
    </ligand>
</feature>
<comment type="similarity">
    <text evidence="1">Belongs to the peptidase M38 family.</text>
</comment>
<dbReference type="InterPro" id="IPR011059">
    <property type="entry name" value="Metal-dep_hydrolase_composite"/>
</dbReference>
<dbReference type="GO" id="GO:0046872">
    <property type="term" value="F:metal ion binding"/>
    <property type="evidence" value="ECO:0007669"/>
    <property type="project" value="UniProtKB-KW"/>
</dbReference>
<comment type="subcellular location">
    <subcellularLocation>
        <location evidence="1">Cytoplasm</location>
    </subcellularLocation>
</comment>
<feature type="active site" description="Proton acceptor" evidence="2">
    <location>
        <position position="276"/>
    </location>
</feature>
<dbReference type="GO" id="GO:0008237">
    <property type="term" value="F:metallopeptidase activity"/>
    <property type="evidence" value="ECO:0007669"/>
    <property type="project" value="UniProtKB-KW"/>
</dbReference>
<feature type="binding site" evidence="3">
    <location>
        <position position="97"/>
    </location>
    <ligand>
        <name>substrate</name>
    </ligand>
</feature>
<feature type="binding site" evidence="4">
    <location>
        <position position="221"/>
    </location>
    <ligand>
        <name>Zn(2+)</name>
        <dbReference type="ChEBI" id="CHEBI:29105"/>
        <label>2</label>
        <note>catalytic</note>
    </ligand>
</feature>
<dbReference type="GO" id="GO:0016810">
    <property type="term" value="F:hydrolase activity, acting on carbon-nitrogen (but not peptide) bonds"/>
    <property type="evidence" value="ECO:0007669"/>
    <property type="project" value="InterPro"/>
</dbReference>
<dbReference type="SUPFAM" id="SSF51338">
    <property type="entry name" value="Composite domain of metallo-dependent hydrolases"/>
    <property type="match status" value="1"/>
</dbReference>
<dbReference type="AlphaFoldDB" id="A0A9X2M7Z9"/>
<feature type="binding site" evidence="3">
    <location>
        <position position="224"/>
    </location>
    <ligand>
        <name>substrate</name>
    </ligand>
</feature>
<evidence type="ECO:0000256" key="4">
    <source>
        <dbReference type="PIRSR" id="PIRSR001238-3"/>
    </source>
</evidence>
<dbReference type="PANTHER" id="PTHR11647">
    <property type="entry name" value="HYDRANTOINASE/DIHYDROPYRIMIDINASE FAMILY MEMBER"/>
    <property type="match status" value="1"/>
</dbReference>
<feature type="domain" description="Amidohydrolase-related" evidence="6">
    <location>
        <begin position="51"/>
        <end position="366"/>
    </location>
</feature>
<dbReference type="NCBIfam" id="TIGR01975">
    <property type="entry name" value="isoAsp_dipep"/>
    <property type="match status" value="1"/>
</dbReference>
<comment type="PTM">
    <text evidence="1">Carboxylation allows a single lysine to coordinate two zinc ions.</text>
</comment>
<dbReference type="InterPro" id="IPR006680">
    <property type="entry name" value="Amidohydro-rel"/>
</dbReference>
<comment type="caution">
    <text evidence="7">The sequence shown here is derived from an EMBL/GenBank/DDBJ whole genome shotgun (WGS) entry which is preliminary data.</text>
</comment>
<gene>
    <name evidence="7" type="primary">iadA</name>
    <name evidence="7" type="ORF">NSA58_00085</name>
</gene>
<evidence type="ECO:0000256" key="2">
    <source>
        <dbReference type="PIRSR" id="PIRSR001238-1"/>
    </source>
</evidence>
<keyword evidence="1 4" id="KW-0479">Metal-binding</keyword>
<accession>A0A9X2M7Z9</accession>
<dbReference type="Gene3D" id="2.30.40.10">
    <property type="entry name" value="Urease, subunit C, domain 1"/>
    <property type="match status" value="1"/>
</dbReference>
<dbReference type="SUPFAM" id="SSF51556">
    <property type="entry name" value="Metallo-dependent hydrolases"/>
    <property type="match status" value="1"/>
</dbReference>
<feature type="binding site" evidence="3">
    <location>
        <position position="128"/>
    </location>
    <ligand>
        <name>substrate</name>
    </ligand>
</feature>
<feature type="binding site" evidence="4">
    <location>
        <position position="61"/>
    </location>
    <ligand>
        <name>Zn(2+)</name>
        <dbReference type="ChEBI" id="CHEBI:29105"/>
        <label>1</label>
        <note>catalytic</note>
    </ligand>
</feature>
<dbReference type="Pfam" id="PF01979">
    <property type="entry name" value="Amidohydro_1"/>
    <property type="match status" value="1"/>
</dbReference>
<dbReference type="InterPro" id="IPR032466">
    <property type="entry name" value="Metal_Hydrolase"/>
</dbReference>
<dbReference type="EMBL" id="JANKBY010000001">
    <property type="protein sequence ID" value="MCR1821170.1"/>
    <property type="molecule type" value="Genomic_DNA"/>
</dbReference>
<dbReference type="GO" id="GO:0005737">
    <property type="term" value="C:cytoplasm"/>
    <property type="evidence" value="ECO:0007669"/>
    <property type="project" value="UniProtKB-SubCell"/>
</dbReference>
<protein>
    <recommendedName>
        <fullName evidence="1">Isoaspartyl dipeptidase</fullName>
        <ecNumber evidence="1">3.4.19.-</ecNumber>
    </recommendedName>
</protein>
<reference evidence="7" key="1">
    <citation type="submission" date="2022-07" db="EMBL/GenBank/DDBJ databases">
        <title>Enhanced cultured diversity of the mouse gut microbiota enables custom-made synthetic communities.</title>
        <authorList>
            <person name="Afrizal A."/>
        </authorList>
    </citation>
    <scope>NUCLEOTIDE SEQUENCE</scope>
    <source>
        <strain evidence="7">DSM 29186</strain>
    </source>
</reference>
<keyword evidence="1 7" id="KW-0378">Hydrolase</keyword>
<feature type="binding site" description="via carbamate group" evidence="4">
    <location>
        <position position="153"/>
    </location>
    <ligand>
        <name>Zn(2+)</name>
        <dbReference type="ChEBI" id="CHEBI:29105"/>
        <label>2</label>
        <note>catalytic</note>
    </ligand>
</feature>
<dbReference type="GO" id="GO:0006508">
    <property type="term" value="P:proteolysis"/>
    <property type="evidence" value="ECO:0007669"/>
    <property type="project" value="UniProtKB-KW"/>
</dbReference>